<evidence type="ECO:0000256" key="6">
    <source>
        <dbReference type="SAM" id="Coils"/>
    </source>
</evidence>
<dbReference type="InterPro" id="IPR011010">
    <property type="entry name" value="DNA_brk_join_enz"/>
</dbReference>
<feature type="coiled-coil region" evidence="6">
    <location>
        <begin position="97"/>
        <end position="124"/>
    </location>
</feature>
<evidence type="ECO:0000256" key="5">
    <source>
        <dbReference type="PROSITE-ProRule" id="PRU01248"/>
    </source>
</evidence>
<evidence type="ECO:0000256" key="4">
    <source>
        <dbReference type="ARBA" id="ARBA00023172"/>
    </source>
</evidence>
<proteinExistence type="inferred from homology"/>
<comment type="similarity">
    <text evidence="1">Belongs to the 'phage' integrase family.</text>
</comment>
<dbReference type="Proteomes" id="UP000593580">
    <property type="component" value="Chromosome"/>
</dbReference>
<keyword evidence="3 5" id="KW-0238">DNA-binding</keyword>
<keyword evidence="9" id="KW-1185">Reference proteome</keyword>
<protein>
    <submittedName>
        <fullName evidence="8">Site-specific integrase</fullName>
    </submittedName>
</protein>
<reference evidence="8 9" key="1">
    <citation type="submission" date="2019-07" db="EMBL/GenBank/DDBJ databases">
        <title>Sulfurimonas paralvinellae sp. nov., a novel mesophilic, hydrogen- and sulfur-oxidizing chemolithoautotroph within the Epsilonproteo- bacteria isolated from a deep-sea hydrothermal vent polychaete nest, reclassification of Thiomicrospira denitrificans as Sulfurimonas denitrificans comb. nov. and emended description of the genus Sulfurimonas.</title>
        <authorList>
            <person name="Wang S."/>
            <person name="Jiang L."/>
            <person name="Shao Z."/>
        </authorList>
    </citation>
    <scope>NUCLEOTIDE SEQUENCE [LARGE SCALE GENOMIC DNA]</scope>
    <source>
        <strain evidence="8 9">GO25</strain>
    </source>
</reference>
<dbReference type="InterPro" id="IPR050090">
    <property type="entry name" value="Tyrosine_recombinase_XerCD"/>
</dbReference>
<dbReference type="PROSITE" id="PS51900">
    <property type="entry name" value="CB"/>
    <property type="match status" value="1"/>
</dbReference>
<dbReference type="AlphaFoldDB" id="A0A7M1B7L6"/>
<dbReference type="GO" id="GO:0006310">
    <property type="term" value="P:DNA recombination"/>
    <property type="evidence" value="ECO:0007669"/>
    <property type="project" value="UniProtKB-KW"/>
</dbReference>
<dbReference type="Gene3D" id="1.10.150.130">
    <property type="match status" value="1"/>
</dbReference>
<dbReference type="EMBL" id="CP041406">
    <property type="protein sequence ID" value="QOP45694.1"/>
    <property type="molecule type" value="Genomic_DNA"/>
</dbReference>
<feature type="domain" description="Core-binding (CB)" evidence="7">
    <location>
        <begin position="164"/>
        <end position="280"/>
    </location>
</feature>
<evidence type="ECO:0000256" key="3">
    <source>
        <dbReference type="ARBA" id="ARBA00023125"/>
    </source>
</evidence>
<name>A0A7M1B7L6_9BACT</name>
<gene>
    <name evidence="8" type="ORF">FM071_05105</name>
</gene>
<dbReference type="SUPFAM" id="SSF56349">
    <property type="entry name" value="DNA breaking-rejoining enzymes"/>
    <property type="match status" value="1"/>
</dbReference>
<dbReference type="InterPro" id="IPR002104">
    <property type="entry name" value="Integrase_catalytic"/>
</dbReference>
<dbReference type="Pfam" id="PF00589">
    <property type="entry name" value="Phage_integrase"/>
    <property type="match status" value="1"/>
</dbReference>
<keyword evidence="2" id="KW-0229">DNA integration</keyword>
<dbReference type="GO" id="GO:0015074">
    <property type="term" value="P:DNA integration"/>
    <property type="evidence" value="ECO:0007669"/>
    <property type="project" value="UniProtKB-KW"/>
</dbReference>
<dbReference type="InterPro" id="IPR044068">
    <property type="entry name" value="CB"/>
</dbReference>
<dbReference type="GO" id="GO:0003677">
    <property type="term" value="F:DNA binding"/>
    <property type="evidence" value="ECO:0007669"/>
    <property type="project" value="UniProtKB-UniRule"/>
</dbReference>
<dbReference type="PANTHER" id="PTHR30349:SF41">
    <property type="entry name" value="INTEGRASE_RECOMBINASE PROTEIN MJ0367-RELATED"/>
    <property type="match status" value="1"/>
</dbReference>
<evidence type="ECO:0000313" key="9">
    <source>
        <dbReference type="Proteomes" id="UP000593580"/>
    </source>
</evidence>
<dbReference type="KEGG" id="spal:FM071_05105"/>
<evidence type="ECO:0000256" key="2">
    <source>
        <dbReference type="ARBA" id="ARBA00022908"/>
    </source>
</evidence>
<dbReference type="InterPro" id="IPR013762">
    <property type="entry name" value="Integrase-like_cat_sf"/>
</dbReference>
<dbReference type="PANTHER" id="PTHR30349">
    <property type="entry name" value="PHAGE INTEGRASE-RELATED"/>
    <property type="match status" value="1"/>
</dbReference>
<dbReference type="CDD" id="cd01184">
    <property type="entry name" value="INT_C_like_1"/>
    <property type="match status" value="1"/>
</dbReference>
<accession>A0A7M1B7L6</accession>
<evidence type="ECO:0000313" key="8">
    <source>
        <dbReference type="EMBL" id="QOP45694.1"/>
    </source>
</evidence>
<organism evidence="8 9">
    <name type="scientific">Sulfurimonas paralvinellae</name>
    <dbReference type="NCBI Taxonomy" id="317658"/>
    <lineage>
        <taxon>Bacteria</taxon>
        <taxon>Pseudomonadati</taxon>
        <taxon>Campylobacterota</taxon>
        <taxon>Epsilonproteobacteria</taxon>
        <taxon>Campylobacterales</taxon>
        <taxon>Sulfurimonadaceae</taxon>
        <taxon>Sulfurimonas</taxon>
    </lineage>
</organism>
<dbReference type="InterPro" id="IPR010998">
    <property type="entry name" value="Integrase_recombinase_N"/>
</dbReference>
<evidence type="ECO:0000259" key="7">
    <source>
        <dbReference type="PROSITE" id="PS51900"/>
    </source>
</evidence>
<dbReference type="Gene3D" id="1.10.443.10">
    <property type="entry name" value="Intergrase catalytic core"/>
    <property type="match status" value="1"/>
</dbReference>
<sequence>MGKYIMQINKSLYFRKRIPQALSHYFNGKSELRIKFGAISHFHGNMYAKELNFMFEELITMLQSDTTNKNELVSKYTDAMYCYSNNSSRKYTIPITVPDLEKKNEELNEKLHEKIDNLTFKEKKKLLENLDVFDKLIHIIDPKKDFANYNSAQSTASQMQKANITLKELYEIFIREKQQESGEDIAQSTWRDYQSSYNDFIYVIEDADNRDISSFTREDFRTFVDALHNHLPKSRTKLKQFKSLPYSTLKDMELTEDEKLASNTKKKKMSTIKQMFDIAMDARYCYIETNYAEAFLIKETKSKKNEQPKRTPLTDTNQEKLFNSKLYTTHKKSTLKYEPEKYWIPLIALYTGMRQNEICQLYIEDVKSEVISTGETVYYFDLNEDKDKHLKNDNAYRLIPIHPKLIELGFIDYFNSIKEKQERLWDNLRLHPTQKRYNTDYNKTFMKYFRTHVTKDPTQVFHSFRHTVGDQLLKNAVKHKLPKDLMNQILGHEPDKDETSRTYSCGYGIEELFIGVCTLEFDLFY</sequence>
<dbReference type="RefSeq" id="WP_193111943.1">
    <property type="nucleotide sequence ID" value="NZ_CP041406.1"/>
</dbReference>
<evidence type="ECO:0000256" key="1">
    <source>
        <dbReference type="ARBA" id="ARBA00008857"/>
    </source>
</evidence>
<keyword evidence="4" id="KW-0233">DNA recombination</keyword>
<keyword evidence="6" id="KW-0175">Coiled coil</keyword>